<protein>
    <recommendedName>
        <fullName evidence="1">Endonuclease GajA/Old nuclease/RecF-like AAA domain-containing protein</fullName>
    </recommendedName>
</protein>
<organism evidence="2 3">
    <name type="scientific">Marinomonas posidonica (strain CECT 7376 / NCIMB 14433 / IVIA-Po-181)</name>
    <dbReference type="NCBI Taxonomy" id="491952"/>
    <lineage>
        <taxon>Bacteria</taxon>
        <taxon>Pseudomonadati</taxon>
        <taxon>Pseudomonadota</taxon>
        <taxon>Gammaproteobacteria</taxon>
        <taxon>Oceanospirillales</taxon>
        <taxon>Oceanospirillaceae</taxon>
        <taxon>Marinomonas</taxon>
    </lineage>
</organism>
<dbReference type="InterPro" id="IPR041685">
    <property type="entry name" value="AAA_GajA/Old/RecF-like"/>
</dbReference>
<dbReference type="PANTHER" id="PTHR43581">
    <property type="entry name" value="ATP/GTP PHOSPHATASE"/>
    <property type="match status" value="1"/>
</dbReference>
<dbReference type="InterPro" id="IPR027417">
    <property type="entry name" value="P-loop_NTPase"/>
</dbReference>
<dbReference type="AlphaFoldDB" id="F6CWG8"/>
<dbReference type="eggNOG" id="COG4938">
    <property type="taxonomic scope" value="Bacteria"/>
</dbReference>
<dbReference type="OrthoDB" id="3322489at2"/>
<keyword evidence="3" id="KW-1185">Reference proteome</keyword>
<dbReference type="KEGG" id="mpc:Mar181_0155"/>
<reference evidence="2 3" key="1">
    <citation type="journal article" date="2012" name="Stand. Genomic Sci.">
        <title>Complete genome sequence of Marinomonas posidonica type strain (IVIA-Po-181(T)).</title>
        <authorList>
            <person name="Lucas-Elio P."/>
            <person name="Goodwin L."/>
            <person name="Woyke T."/>
            <person name="Pitluck S."/>
            <person name="Nolan M."/>
            <person name="Kyrpides N.C."/>
            <person name="Detter J.C."/>
            <person name="Copeland A."/>
            <person name="Lu M."/>
            <person name="Bruce D."/>
            <person name="Detter C."/>
            <person name="Tapia R."/>
            <person name="Han S."/>
            <person name="Land M.L."/>
            <person name="Ivanova N."/>
            <person name="Mikhailova N."/>
            <person name="Johnston A.W."/>
            <person name="Sanchez-Amat A."/>
        </authorList>
    </citation>
    <scope>NUCLEOTIDE SEQUENCE [LARGE SCALE GENOMIC DNA]</scope>
    <source>
        <strain evidence="3">CECT 7376 / NCIMB 14433 / IVIA-Po-181</strain>
    </source>
</reference>
<dbReference type="Proteomes" id="UP000009230">
    <property type="component" value="Chromosome"/>
</dbReference>
<feature type="domain" description="Endonuclease GajA/Old nuclease/RecF-like AAA" evidence="1">
    <location>
        <begin position="3"/>
        <end position="88"/>
    </location>
</feature>
<dbReference type="Pfam" id="PF13175">
    <property type="entry name" value="AAA_15"/>
    <property type="match status" value="2"/>
</dbReference>
<sequence>MSKIKSITVENYKAFRGKHIIPINNLTLIFGYNNTGKSALLRAFPLLSSSFRKTSSYFTPSYLDYSCKSLRGGLHENILFNGENRLGFGVDWEEGSCINFSLQQIGDQPERMTDLTLKSKSLIKQYVRSLEEENKLENKSEPNEVIDFYNFRCPEEFLGLDKLISNFSNSLHWVSSVRAFPPRYFNIGLGVPLYLSPDGQGIGPILWNLAENKSKSINRINMWLNSVCGRELDFSAIHNSKNGLRTVGLETIMTAPTIIKEDENDFSPTRIAILDSGEGIAQALPVVMLCAMAAEGELGEFPVVTIEQPELHLHPQATVELANFLVKCSKDNPSASYIFETHSESFLKAIQLAIIKKEFSKDDFSCIWIKKTQYTSELKKIDIDDNGYLSNDWPNNVFKETIHQSKKIIQSRLEI</sequence>
<dbReference type="STRING" id="491952.Mar181_0155"/>
<name>F6CWG8_MARPP</name>
<dbReference type="PANTHER" id="PTHR43581:SF2">
    <property type="entry name" value="EXCINUCLEASE ATPASE SUBUNIT"/>
    <property type="match status" value="1"/>
</dbReference>
<dbReference type="SUPFAM" id="SSF52540">
    <property type="entry name" value="P-loop containing nucleoside triphosphate hydrolases"/>
    <property type="match status" value="1"/>
</dbReference>
<evidence type="ECO:0000259" key="1">
    <source>
        <dbReference type="Pfam" id="PF13175"/>
    </source>
</evidence>
<dbReference type="HOGENOM" id="CLU_032548_1_1_6"/>
<gene>
    <name evidence="2" type="ordered locus">Mar181_0155</name>
</gene>
<dbReference type="EMBL" id="CP002771">
    <property type="protein sequence ID" value="AEF53223.1"/>
    <property type="molecule type" value="Genomic_DNA"/>
</dbReference>
<feature type="domain" description="Endonuclease GajA/Old nuclease/RecF-like AAA" evidence="1">
    <location>
        <begin position="256"/>
        <end position="346"/>
    </location>
</feature>
<evidence type="ECO:0000313" key="3">
    <source>
        <dbReference type="Proteomes" id="UP000009230"/>
    </source>
</evidence>
<evidence type="ECO:0000313" key="2">
    <source>
        <dbReference type="EMBL" id="AEF53223.1"/>
    </source>
</evidence>
<proteinExistence type="predicted"/>
<dbReference type="InterPro" id="IPR051396">
    <property type="entry name" value="Bact_Antivir_Def_Nuclease"/>
</dbReference>
<accession>F6CWG8</accession>
<dbReference type="Gene3D" id="3.40.50.300">
    <property type="entry name" value="P-loop containing nucleotide triphosphate hydrolases"/>
    <property type="match status" value="1"/>
</dbReference>
<dbReference type="RefSeq" id="WP_013794700.1">
    <property type="nucleotide sequence ID" value="NC_015559.1"/>
</dbReference>